<evidence type="ECO:0000313" key="10">
    <source>
        <dbReference type="Proteomes" id="UP001319104"/>
    </source>
</evidence>
<evidence type="ECO:0000256" key="6">
    <source>
        <dbReference type="ARBA" id="ARBA00048212"/>
    </source>
</evidence>
<dbReference type="InterPro" id="IPR043132">
    <property type="entry name" value="BCAT-like_C"/>
</dbReference>
<dbReference type="AlphaFoldDB" id="A0AAP2CJE6"/>
<dbReference type="GO" id="GO:0046394">
    <property type="term" value="P:carboxylic acid biosynthetic process"/>
    <property type="evidence" value="ECO:0007669"/>
    <property type="project" value="UniProtKB-ARBA"/>
</dbReference>
<proteinExistence type="inferred from homology"/>
<comment type="pathway">
    <text evidence="1">Amino-acid biosynthesis; L-isoleucine biosynthesis; L-isoleucine from 2-oxobutanoate: step 4/4.</text>
</comment>
<keyword evidence="9" id="KW-0032">Aminotransferase</keyword>
<dbReference type="Gene3D" id="3.20.10.10">
    <property type="entry name" value="D-amino Acid Aminotransferase, subunit A, domain 2"/>
    <property type="match status" value="1"/>
</dbReference>
<dbReference type="EMBL" id="JAHCMY010000006">
    <property type="protein sequence ID" value="MBS9524829.1"/>
    <property type="molecule type" value="Genomic_DNA"/>
</dbReference>
<keyword evidence="9" id="KW-0808">Transferase</keyword>
<evidence type="ECO:0000256" key="5">
    <source>
        <dbReference type="ARBA" id="ARBA00013053"/>
    </source>
</evidence>
<dbReference type="CDD" id="cd00449">
    <property type="entry name" value="PLPDE_IV"/>
    <property type="match status" value="1"/>
</dbReference>
<evidence type="ECO:0000313" key="9">
    <source>
        <dbReference type="EMBL" id="MBS9524829.1"/>
    </source>
</evidence>
<accession>A0AAP2CJE6</accession>
<dbReference type="Gene3D" id="3.30.470.10">
    <property type="match status" value="1"/>
</dbReference>
<dbReference type="InterPro" id="IPR036038">
    <property type="entry name" value="Aminotransferase-like"/>
</dbReference>
<dbReference type="SUPFAM" id="SSF56752">
    <property type="entry name" value="D-aminoacid aminotransferase-like PLP-dependent enzymes"/>
    <property type="match status" value="1"/>
</dbReference>
<comment type="similarity">
    <text evidence="4">Belongs to the class-IV pyridoxal-phosphate-dependent aminotransferase family.</text>
</comment>
<dbReference type="PANTHER" id="PTHR42743:SF11">
    <property type="entry name" value="AMINODEOXYCHORISMATE LYASE"/>
    <property type="match status" value="1"/>
</dbReference>
<evidence type="ECO:0000256" key="7">
    <source>
        <dbReference type="ARBA" id="ARBA00048798"/>
    </source>
</evidence>
<comment type="pathway">
    <text evidence="2">Amino-acid biosynthesis; L-valine biosynthesis; L-valine from pyruvate: step 4/4.</text>
</comment>
<evidence type="ECO:0000256" key="8">
    <source>
        <dbReference type="ARBA" id="ARBA00049229"/>
    </source>
</evidence>
<comment type="catalytic activity">
    <reaction evidence="6">
        <text>L-valine + 2-oxoglutarate = 3-methyl-2-oxobutanoate + L-glutamate</text>
        <dbReference type="Rhea" id="RHEA:24813"/>
        <dbReference type="ChEBI" id="CHEBI:11851"/>
        <dbReference type="ChEBI" id="CHEBI:16810"/>
        <dbReference type="ChEBI" id="CHEBI:29985"/>
        <dbReference type="ChEBI" id="CHEBI:57762"/>
        <dbReference type="EC" id="2.6.1.42"/>
    </reaction>
</comment>
<organism evidence="9 10">
    <name type="scientific">Litoribacter ruber</name>
    <dbReference type="NCBI Taxonomy" id="702568"/>
    <lineage>
        <taxon>Bacteria</taxon>
        <taxon>Pseudomonadati</taxon>
        <taxon>Bacteroidota</taxon>
        <taxon>Cytophagia</taxon>
        <taxon>Cytophagales</taxon>
        <taxon>Cyclobacteriaceae</taxon>
        <taxon>Litoribacter</taxon>
    </lineage>
</organism>
<dbReference type="InterPro" id="IPR001544">
    <property type="entry name" value="Aminotrans_IV"/>
</dbReference>
<dbReference type="InterPro" id="IPR043131">
    <property type="entry name" value="BCAT-like_N"/>
</dbReference>
<evidence type="ECO:0000256" key="1">
    <source>
        <dbReference type="ARBA" id="ARBA00004824"/>
    </source>
</evidence>
<comment type="caution">
    <text evidence="9">The sequence shown here is derived from an EMBL/GenBank/DDBJ whole genome shotgun (WGS) entry which is preliminary data.</text>
</comment>
<dbReference type="GO" id="GO:0004084">
    <property type="term" value="F:branched-chain-amino-acid transaminase activity"/>
    <property type="evidence" value="ECO:0007669"/>
    <property type="project" value="UniProtKB-EC"/>
</dbReference>
<evidence type="ECO:0000256" key="3">
    <source>
        <dbReference type="ARBA" id="ARBA00005072"/>
    </source>
</evidence>
<comment type="catalytic activity">
    <reaction evidence="8">
        <text>L-leucine + 2-oxoglutarate = 4-methyl-2-oxopentanoate + L-glutamate</text>
        <dbReference type="Rhea" id="RHEA:18321"/>
        <dbReference type="ChEBI" id="CHEBI:16810"/>
        <dbReference type="ChEBI" id="CHEBI:17865"/>
        <dbReference type="ChEBI" id="CHEBI:29985"/>
        <dbReference type="ChEBI" id="CHEBI:57427"/>
        <dbReference type="EC" id="2.6.1.42"/>
    </reaction>
</comment>
<evidence type="ECO:0000256" key="2">
    <source>
        <dbReference type="ARBA" id="ARBA00004931"/>
    </source>
</evidence>
<protein>
    <recommendedName>
        <fullName evidence="5">branched-chain-amino-acid transaminase</fullName>
        <ecNumber evidence="5">2.6.1.42</ecNumber>
    </recommendedName>
</protein>
<gene>
    <name evidence="9" type="ORF">KI659_12485</name>
</gene>
<dbReference type="EC" id="2.6.1.42" evidence="5"/>
<comment type="pathway">
    <text evidence="3">Amino-acid biosynthesis; L-leucine biosynthesis; L-leucine from 3-methyl-2-oxobutanoate: step 4/4.</text>
</comment>
<keyword evidence="10" id="KW-1185">Reference proteome</keyword>
<comment type="catalytic activity">
    <reaction evidence="7">
        <text>L-isoleucine + 2-oxoglutarate = (S)-3-methyl-2-oxopentanoate + L-glutamate</text>
        <dbReference type="Rhea" id="RHEA:24801"/>
        <dbReference type="ChEBI" id="CHEBI:16810"/>
        <dbReference type="ChEBI" id="CHEBI:29985"/>
        <dbReference type="ChEBI" id="CHEBI:35146"/>
        <dbReference type="ChEBI" id="CHEBI:58045"/>
        <dbReference type="EC" id="2.6.1.42"/>
    </reaction>
</comment>
<dbReference type="RefSeq" id="WP_213945685.1">
    <property type="nucleotide sequence ID" value="NZ_JAHCMY010000006.1"/>
</dbReference>
<sequence length="275" mass="31058">MNIHLSDNETCFLFKSKNGQFDASPSQLANRAYLYGDGIFETMIFTGAEIRFGKQHISRAFKGCTTLNIELKVEQAFQDVEQYLKEKFPGKILRVRWNIYRDSVGKYTPVSHHASESLILEAFTYTPPQQKSAFINKQFVVPNLPWSNCKTLNALVYVQAGISRKKAGMDEVILLEAKGNVCEAGASNLFWKKDGVFYSPCLTSSCIEGVGRAVVMEKLQKKGYSVVEGEFKPSEIMKADLVFTTNVTGIHYIEKINSTEFNIEPIEFIENLFVI</sequence>
<name>A0AAP2CJE6_9BACT</name>
<dbReference type="PANTHER" id="PTHR42743">
    <property type="entry name" value="AMINO-ACID AMINOTRANSFERASE"/>
    <property type="match status" value="1"/>
</dbReference>
<evidence type="ECO:0000256" key="4">
    <source>
        <dbReference type="ARBA" id="ARBA00009320"/>
    </source>
</evidence>
<reference evidence="9 10" key="1">
    <citation type="submission" date="2021-05" db="EMBL/GenBank/DDBJ databases">
        <authorList>
            <person name="Zhang Z.D."/>
            <person name="Osman G."/>
        </authorList>
    </citation>
    <scope>NUCLEOTIDE SEQUENCE [LARGE SCALE GENOMIC DNA]</scope>
    <source>
        <strain evidence="9 10">KCTC 32217</strain>
    </source>
</reference>
<dbReference type="Pfam" id="PF01063">
    <property type="entry name" value="Aminotran_4"/>
    <property type="match status" value="1"/>
</dbReference>
<dbReference type="InterPro" id="IPR050571">
    <property type="entry name" value="Class-IV_PLP-Dep_Aminotrnsfr"/>
</dbReference>
<dbReference type="Proteomes" id="UP001319104">
    <property type="component" value="Unassembled WGS sequence"/>
</dbReference>